<organism evidence="8 9">
    <name type="scientific">Drosophila hydei</name>
    <name type="common">Fruit fly</name>
    <dbReference type="NCBI Taxonomy" id="7224"/>
    <lineage>
        <taxon>Eukaryota</taxon>
        <taxon>Metazoa</taxon>
        <taxon>Ecdysozoa</taxon>
        <taxon>Arthropoda</taxon>
        <taxon>Hexapoda</taxon>
        <taxon>Insecta</taxon>
        <taxon>Pterygota</taxon>
        <taxon>Neoptera</taxon>
        <taxon>Endopterygota</taxon>
        <taxon>Diptera</taxon>
        <taxon>Brachycera</taxon>
        <taxon>Muscomorpha</taxon>
        <taxon>Ephydroidea</taxon>
        <taxon>Drosophilidae</taxon>
        <taxon>Drosophila</taxon>
    </lineage>
</organism>
<dbReference type="GO" id="GO:0005576">
    <property type="term" value="C:extracellular region"/>
    <property type="evidence" value="ECO:0007669"/>
    <property type="project" value="UniProtKB-SubCell"/>
</dbReference>
<reference evidence="9" key="1">
    <citation type="submission" date="2025-08" db="UniProtKB">
        <authorList>
            <consortium name="RefSeq"/>
        </authorList>
    </citation>
    <scope>IDENTIFICATION</scope>
    <source>
        <strain evidence="9">15085-1641.00</strain>
        <tissue evidence="9">Whole body</tissue>
    </source>
</reference>
<proteinExistence type="inferred from homology"/>
<comment type="similarity">
    <text evidence="2">Belongs to the NPC2 family.</text>
</comment>
<dbReference type="PANTHER" id="PTHR11306:SF56">
    <property type="entry name" value="LP08842P-RELATED"/>
    <property type="match status" value="1"/>
</dbReference>
<evidence type="ECO:0000256" key="2">
    <source>
        <dbReference type="ARBA" id="ARBA00006370"/>
    </source>
</evidence>
<dbReference type="OrthoDB" id="4937502at2759"/>
<dbReference type="Pfam" id="PF02221">
    <property type="entry name" value="E1_DerP2_DerF2"/>
    <property type="match status" value="1"/>
</dbReference>
<feature type="domain" description="MD-2-related lipid-recognition" evidence="7">
    <location>
        <begin position="23"/>
        <end position="147"/>
    </location>
</feature>
<dbReference type="InterPro" id="IPR039670">
    <property type="entry name" value="NPC2-like"/>
</dbReference>
<evidence type="ECO:0000256" key="5">
    <source>
        <dbReference type="ARBA" id="ARBA00023157"/>
    </source>
</evidence>
<gene>
    <name evidence="9" type="primary">LOC111596326</name>
</gene>
<keyword evidence="8" id="KW-1185">Reference proteome</keyword>
<accession>A0A6J1LN63</accession>
<dbReference type="AlphaFoldDB" id="A0A6J1LN63"/>
<feature type="chain" id="PRO_5026954896" evidence="6">
    <location>
        <begin position="21"/>
        <end position="150"/>
    </location>
</feature>
<dbReference type="CDD" id="cd00916">
    <property type="entry name" value="Npc2_like"/>
    <property type="match status" value="1"/>
</dbReference>
<dbReference type="SUPFAM" id="SSF81296">
    <property type="entry name" value="E set domains"/>
    <property type="match status" value="1"/>
</dbReference>
<evidence type="ECO:0000256" key="3">
    <source>
        <dbReference type="ARBA" id="ARBA00022525"/>
    </source>
</evidence>
<dbReference type="InterPro" id="IPR014756">
    <property type="entry name" value="Ig_E-set"/>
</dbReference>
<evidence type="ECO:0000256" key="1">
    <source>
        <dbReference type="ARBA" id="ARBA00004613"/>
    </source>
</evidence>
<evidence type="ECO:0000313" key="8">
    <source>
        <dbReference type="Proteomes" id="UP000504633"/>
    </source>
</evidence>
<keyword evidence="3" id="KW-0964">Secreted</keyword>
<feature type="signal peptide" evidence="6">
    <location>
        <begin position="1"/>
        <end position="20"/>
    </location>
</feature>
<keyword evidence="5" id="KW-1015">Disulfide bond</keyword>
<keyword evidence="4 6" id="KW-0732">Signal</keyword>
<comment type="subcellular location">
    <subcellularLocation>
        <location evidence="1">Secreted</location>
    </subcellularLocation>
</comment>
<evidence type="ECO:0000256" key="6">
    <source>
        <dbReference type="SAM" id="SignalP"/>
    </source>
</evidence>
<evidence type="ECO:0000259" key="7">
    <source>
        <dbReference type="SMART" id="SM00737"/>
    </source>
</evidence>
<protein>
    <submittedName>
        <fullName evidence="9">NPC intracellular cholesterol transporter 2 homolog a-like</fullName>
    </submittedName>
</protein>
<dbReference type="Proteomes" id="UP000504633">
    <property type="component" value="Unplaced"/>
</dbReference>
<dbReference type="InterPro" id="IPR033916">
    <property type="entry name" value="ML_Npc2-like"/>
</dbReference>
<dbReference type="PANTHER" id="PTHR11306">
    <property type="entry name" value="NIEMANN PICK TYPE C2 PROTEIN NPC2-RELATED"/>
    <property type="match status" value="1"/>
</dbReference>
<dbReference type="GO" id="GO:0032367">
    <property type="term" value="P:intracellular cholesterol transport"/>
    <property type="evidence" value="ECO:0007669"/>
    <property type="project" value="InterPro"/>
</dbReference>
<dbReference type="SMART" id="SM00737">
    <property type="entry name" value="ML"/>
    <property type="match status" value="1"/>
</dbReference>
<evidence type="ECO:0000256" key="4">
    <source>
        <dbReference type="ARBA" id="ARBA00022729"/>
    </source>
</evidence>
<dbReference type="KEGG" id="dhe:111596326"/>
<dbReference type="OMA" id="QNLFCWE"/>
<dbReference type="GO" id="GO:0032934">
    <property type="term" value="F:sterol binding"/>
    <property type="evidence" value="ECO:0007669"/>
    <property type="project" value="InterPro"/>
</dbReference>
<dbReference type="InterPro" id="IPR003172">
    <property type="entry name" value="ML_dom"/>
</dbReference>
<dbReference type="Gene3D" id="2.60.40.770">
    <property type="match status" value="1"/>
</dbReference>
<name>A0A6J1LN63_DROHY</name>
<dbReference type="RefSeq" id="XP_023166259.1">
    <property type="nucleotide sequence ID" value="XM_023310491.2"/>
</dbReference>
<dbReference type="FunFam" id="2.60.40.770:FF:000001">
    <property type="entry name" value="NPC intracellular cholesterol transporter 2"/>
    <property type="match status" value="1"/>
</dbReference>
<dbReference type="GeneID" id="111596326"/>
<sequence>MFKLCVLISSLFLALQLGSALEFQDCGSKTGKFTQITIEGCDTTKAECILHRNTNVSISIDFTLAETATSVITVVHGKVLGIEIPFPLSNPNACVNSGLTCPLEKNESYRYTATLSVLNSYPKVSVLVKWELQDQNKMDIICIEIPAKIQ</sequence>
<evidence type="ECO:0000313" key="9">
    <source>
        <dbReference type="RefSeq" id="XP_023166259.1"/>
    </source>
</evidence>